<proteinExistence type="inferred from homology"/>
<dbReference type="Gene3D" id="3.90.550.10">
    <property type="entry name" value="Spore Coat Polysaccharide Biosynthesis Protein SpsA, Chain A"/>
    <property type="match status" value="1"/>
</dbReference>
<sequence length="305" mass="34802">MKYYIAIPTYNGGDVWQKAVGNIKKFSPPDVFVHVIDSGSKDDTTSIAQEAGFNVVTISSRDFNHGGTRNKAVIEFIENYDVVVFLTQDAIPESGFIDNIISVFQDESVACAYGRQCPHEDANPLAQHARKFNYPDKSYICGKESIPEMGLKTVFMSNSFSAYRLDIFKELCFFPSNTILCEDMFYTAKAILAGYKVAYVSNAIVRHSHNYTAIEEFKRYFDIGVFHCKESWIREKIGGAGGEGKKFIISELIFLLKNAPHWIPVACINNFMKILGYKIGRRYKVLPKKIIKMFSMHKRYWDSIY</sequence>
<name>A0ABD7AFN7_9ENTR</name>
<dbReference type="InterPro" id="IPR029044">
    <property type="entry name" value="Nucleotide-diphossugar_trans"/>
</dbReference>
<keyword evidence="2" id="KW-0328">Glycosyltransferase</keyword>
<dbReference type="Proteomes" id="UP000510937">
    <property type="component" value="Chromosome"/>
</dbReference>
<keyword evidence="3" id="KW-0808">Transferase</keyword>
<dbReference type="CDD" id="cd00761">
    <property type="entry name" value="Glyco_tranf_GTA_type"/>
    <property type="match status" value="1"/>
</dbReference>
<organism evidence="5 6">
    <name type="scientific">Klebsiella grimontii</name>
    <dbReference type="NCBI Taxonomy" id="2058152"/>
    <lineage>
        <taxon>Bacteria</taxon>
        <taxon>Pseudomonadati</taxon>
        <taxon>Pseudomonadota</taxon>
        <taxon>Gammaproteobacteria</taxon>
        <taxon>Enterobacterales</taxon>
        <taxon>Enterobacteriaceae</taxon>
        <taxon>Klebsiella/Raoultella group</taxon>
        <taxon>Klebsiella</taxon>
    </lineage>
</organism>
<dbReference type="PANTHER" id="PTHR43630:SF1">
    <property type="entry name" value="POLY-BETA-1,6-N-ACETYL-D-GLUCOSAMINE SYNTHASE"/>
    <property type="match status" value="1"/>
</dbReference>
<dbReference type="SUPFAM" id="SSF53448">
    <property type="entry name" value="Nucleotide-diphospho-sugar transferases"/>
    <property type="match status" value="1"/>
</dbReference>
<dbReference type="PANTHER" id="PTHR43630">
    <property type="entry name" value="POLY-BETA-1,6-N-ACETYL-D-GLUCOSAMINE SYNTHASE"/>
    <property type="match status" value="1"/>
</dbReference>
<dbReference type="AlphaFoldDB" id="A0ABD7AFN7"/>
<gene>
    <name evidence="5" type="ORF">HV234_09605</name>
</gene>
<accession>A0ABD7AFN7</accession>
<dbReference type="RefSeq" id="WP_181247069.1">
    <property type="nucleotide sequence ID" value="NZ_CP055315.1"/>
</dbReference>
<evidence type="ECO:0000259" key="4">
    <source>
        <dbReference type="Pfam" id="PF00535"/>
    </source>
</evidence>
<reference evidence="6" key="1">
    <citation type="submission" date="2020-06" db="EMBL/GenBank/DDBJ databases">
        <title>REHAB project genomes.</title>
        <authorList>
            <person name="Shaw L.P."/>
        </authorList>
    </citation>
    <scope>NUCLEOTIDE SEQUENCE [LARGE SCALE GENOMIC DNA]</scope>
    <source>
        <strain evidence="6">RHBSTW-00555</strain>
    </source>
</reference>
<dbReference type="Pfam" id="PF00535">
    <property type="entry name" value="Glycos_transf_2"/>
    <property type="match status" value="1"/>
</dbReference>
<evidence type="ECO:0000256" key="1">
    <source>
        <dbReference type="ARBA" id="ARBA00006739"/>
    </source>
</evidence>
<evidence type="ECO:0000313" key="6">
    <source>
        <dbReference type="Proteomes" id="UP000510937"/>
    </source>
</evidence>
<comment type="similarity">
    <text evidence="1">Belongs to the glycosyltransferase 2 family.</text>
</comment>
<evidence type="ECO:0000313" key="5">
    <source>
        <dbReference type="EMBL" id="QLO51761.1"/>
    </source>
</evidence>
<evidence type="ECO:0000256" key="2">
    <source>
        <dbReference type="ARBA" id="ARBA00022676"/>
    </source>
</evidence>
<dbReference type="GO" id="GO:0016757">
    <property type="term" value="F:glycosyltransferase activity"/>
    <property type="evidence" value="ECO:0007669"/>
    <property type="project" value="UniProtKB-KW"/>
</dbReference>
<feature type="domain" description="Glycosyltransferase 2-like" evidence="4">
    <location>
        <begin position="5"/>
        <end position="171"/>
    </location>
</feature>
<dbReference type="EMBL" id="CP055315">
    <property type="protein sequence ID" value="QLO51761.1"/>
    <property type="molecule type" value="Genomic_DNA"/>
</dbReference>
<evidence type="ECO:0000256" key="3">
    <source>
        <dbReference type="ARBA" id="ARBA00022679"/>
    </source>
</evidence>
<protein>
    <submittedName>
        <fullName evidence="5">Glycosyltransferase family 2 protein</fullName>
    </submittedName>
</protein>
<dbReference type="InterPro" id="IPR001173">
    <property type="entry name" value="Glyco_trans_2-like"/>
</dbReference>